<dbReference type="KEGG" id="fmg:HYN48_02495"/>
<accession>A0A2S0RBT7</accession>
<evidence type="ECO:0008006" key="3">
    <source>
        <dbReference type="Google" id="ProtNLM"/>
    </source>
</evidence>
<dbReference type="Proteomes" id="UP000244193">
    <property type="component" value="Chromosome"/>
</dbReference>
<keyword evidence="2" id="KW-1185">Reference proteome</keyword>
<name>A0A2S0RBT7_9FLAO</name>
<evidence type="ECO:0000313" key="1">
    <source>
        <dbReference type="EMBL" id="AWA29045.1"/>
    </source>
</evidence>
<organism evidence="1 2">
    <name type="scientific">Flavobacterium magnum</name>
    <dbReference type="NCBI Taxonomy" id="2162713"/>
    <lineage>
        <taxon>Bacteria</taxon>
        <taxon>Pseudomonadati</taxon>
        <taxon>Bacteroidota</taxon>
        <taxon>Flavobacteriia</taxon>
        <taxon>Flavobacteriales</taxon>
        <taxon>Flavobacteriaceae</taxon>
        <taxon>Flavobacterium</taxon>
    </lineage>
</organism>
<dbReference type="EMBL" id="CP028811">
    <property type="protein sequence ID" value="AWA29045.1"/>
    <property type="molecule type" value="Genomic_DNA"/>
</dbReference>
<proteinExistence type="predicted"/>
<gene>
    <name evidence="1" type="ORF">HYN48_02495</name>
</gene>
<reference evidence="1 2" key="1">
    <citation type="submission" date="2018-04" db="EMBL/GenBank/DDBJ databases">
        <title>Genome sequencing of Flavobacterium sp. HYN0048.</title>
        <authorList>
            <person name="Yi H."/>
            <person name="Baek C."/>
        </authorList>
    </citation>
    <scope>NUCLEOTIDE SEQUENCE [LARGE SCALE GENOMIC DNA]</scope>
    <source>
        <strain evidence="1 2">HYN0048</strain>
    </source>
</reference>
<evidence type="ECO:0000313" key="2">
    <source>
        <dbReference type="Proteomes" id="UP000244193"/>
    </source>
</evidence>
<sequence length="164" mass="18062">MLIMENPKLIKLNLSVQLSADFFDMKRIIPLFTLILLAACSGSSSRYRNPFLPEYGFSMDINTNLPTLSGLNSPINPIIIPDNGSGITIIAMKISDNDYRAWDAHCPNQTPSACSLMDIDGVNAVCSCENYQYSIFSGDGPQGDYAMKPYRISVIGNNLLRISN</sequence>
<dbReference type="AlphaFoldDB" id="A0A2S0RBT7"/>
<protein>
    <recommendedName>
        <fullName evidence="3">Rieske domain-containing protein</fullName>
    </recommendedName>
</protein>